<keyword evidence="7" id="KW-1185">Reference proteome</keyword>
<evidence type="ECO:0000313" key="6">
    <source>
        <dbReference type="EMBL" id="PKA58152.1"/>
    </source>
</evidence>
<dbReference type="STRING" id="1088818.A0A2I0ARI7"/>
<dbReference type="PANTHER" id="PTHR22846">
    <property type="entry name" value="WD40 REPEAT PROTEIN"/>
    <property type="match status" value="1"/>
</dbReference>
<protein>
    <submittedName>
        <fullName evidence="6">Uncharacterized protein</fullName>
    </submittedName>
</protein>
<keyword evidence="4" id="KW-0539">Nucleus</keyword>
<gene>
    <name evidence="6" type="ORF">AXF42_Ash012875</name>
</gene>
<dbReference type="EMBL" id="KZ451955">
    <property type="protein sequence ID" value="PKA58152.1"/>
    <property type="molecule type" value="Genomic_DNA"/>
</dbReference>
<keyword evidence="3" id="KW-0677">Repeat</keyword>
<dbReference type="Proteomes" id="UP000236161">
    <property type="component" value="Unassembled WGS sequence"/>
</dbReference>
<dbReference type="GO" id="GO:0006357">
    <property type="term" value="P:regulation of transcription by RNA polymerase II"/>
    <property type="evidence" value="ECO:0007669"/>
    <property type="project" value="TreeGrafter"/>
</dbReference>
<evidence type="ECO:0000313" key="7">
    <source>
        <dbReference type="Proteomes" id="UP000236161"/>
    </source>
</evidence>
<dbReference type="InterPro" id="IPR045183">
    <property type="entry name" value="Ebi-like"/>
</dbReference>
<keyword evidence="2" id="KW-0853">WD repeat</keyword>
<dbReference type="AlphaFoldDB" id="A0A2I0ARI7"/>
<dbReference type="FunFam" id="1.20.960.30:FF:000001">
    <property type="entry name" value="F-box-like/WD repeat-containing protein TBL1XR1"/>
    <property type="match status" value="1"/>
</dbReference>
<evidence type="ECO:0000256" key="1">
    <source>
        <dbReference type="ARBA" id="ARBA00004123"/>
    </source>
</evidence>
<organism evidence="6 7">
    <name type="scientific">Apostasia shenzhenica</name>
    <dbReference type="NCBI Taxonomy" id="1088818"/>
    <lineage>
        <taxon>Eukaryota</taxon>
        <taxon>Viridiplantae</taxon>
        <taxon>Streptophyta</taxon>
        <taxon>Embryophyta</taxon>
        <taxon>Tracheophyta</taxon>
        <taxon>Spermatophyta</taxon>
        <taxon>Magnoliopsida</taxon>
        <taxon>Liliopsida</taxon>
        <taxon>Asparagales</taxon>
        <taxon>Orchidaceae</taxon>
        <taxon>Apostasioideae</taxon>
        <taxon>Apostasia</taxon>
    </lineage>
</organism>
<dbReference type="PANTHER" id="PTHR22846:SF2">
    <property type="entry name" value="F-BOX-LIKE_WD REPEAT-CONTAINING PROTEIN EBI"/>
    <property type="match status" value="1"/>
</dbReference>
<reference evidence="6 7" key="1">
    <citation type="journal article" date="2017" name="Nature">
        <title>The Apostasia genome and the evolution of orchids.</title>
        <authorList>
            <person name="Zhang G.Q."/>
            <person name="Liu K.W."/>
            <person name="Li Z."/>
            <person name="Lohaus R."/>
            <person name="Hsiao Y.Y."/>
            <person name="Niu S.C."/>
            <person name="Wang J.Y."/>
            <person name="Lin Y.C."/>
            <person name="Xu Q."/>
            <person name="Chen L.J."/>
            <person name="Yoshida K."/>
            <person name="Fujiwara S."/>
            <person name="Wang Z.W."/>
            <person name="Zhang Y.Q."/>
            <person name="Mitsuda N."/>
            <person name="Wang M."/>
            <person name="Liu G.H."/>
            <person name="Pecoraro L."/>
            <person name="Huang H.X."/>
            <person name="Xiao X.J."/>
            <person name="Lin M."/>
            <person name="Wu X.Y."/>
            <person name="Wu W.L."/>
            <person name="Chen Y.Y."/>
            <person name="Chang S.B."/>
            <person name="Sakamoto S."/>
            <person name="Ohme-Takagi M."/>
            <person name="Yagi M."/>
            <person name="Zeng S.J."/>
            <person name="Shen C.Y."/>
            <person name="Yeh C.M."/>
            <person name="Luo Y.B."/>
            <person name="Tsai W.C."/>
            <person name="Van de Peer Y."/>
            <person name="Liu Z.J."/>
        </authorList>
    </citation>
    <scope>NUCLEOTIDE SEQUENCE [LARGE SCALE GENOMIC DNA]</scope>
    <source>
        <strain evidence="7">cv. Shenzhen</strain>
        <tissue evidence="6">Stem</tissue>
    </source>
</reference>
<dbReference type="GO" id="GO:0000118">
    <property type="term" value="C:histone deacetylase complex"/>
    <property type="evidence" value="ECO:0007669"/>
    <property type="project" value="TreeGrafter"/>
</dbReference>
<name>A0A2I0ARI7_9ASPA</name>
<dbReference type="OrthoDB" id="1367865at2759"/>
<dbReference type="PROSITE" id="PS50896">
    <property type="entry name" value="LISH"/>
    <property type="match status" value="1"/>
</dbReference>
<evidence type="ECO:0000256" key="5">
    <source>
        <dbReference type="SAM" id="MobiDB-lite"/>
    </source>
</evidence>
<dbReference type="GO" id="GO:0003714">
    <property type="term" value="F:transcription corepressor activity"/>
    <property type="evidence" value="ECO:0007669"/>
    <property type="project" value="InterPro"/>
</dbReference>
<feature type="region of interest" description="Disordered" evidence="5">
    <location>
        <begin position="162"/>
        <end position="185"/>
    </location>
</feature>
<comment type="subcellular location">
    <subcellularLocation>
        <location evidence="1">Nucleus</location>
    </subcellularLocation>
</comment>
<proteinExistence type="predicted"/>
<evidence type="ECO:0000256" key="4">
    <source>
        <dbReference type="ARBA" id="ARBA00023242"/>
    </source>
</evidence>
<dbReference type="Gene3D" id="1.20.960.30">
    <property type="match status" value="1"/>
</dbReference>
<accession>A0A2I0ARI7</accession>
<dbReference type="Pfam" id="PF08513">
    <property type="entry name" value="LisH"/>
    <property type="match status" value="1"/>
</dbReference>
<evidence type="ECO:0000256" key="2">
    <source>
        <dbReference type="ARBA" id="ARBA00022574"/>
    </source>
</evidence>
<dbReference type="InterPro" id="IPR006594">
    <property type="entry name" value="LisH"/>
</dbReference>
<evidence type="ECO:0000256" key="3">
    <source>
        <dbReference type="ARBA" id="ARBA00022737"/>
    </source>
</evidence>
<sequence>MKKKRSLRARRSSFLSITSVPDLPAVTAPSADHGPSTATAAVLTSKELNLLVFRYLSESGFTHAAFNLGYEAGIDKTDIDGSLIPPNALVTIVQKGLQYIELEADPECGDTDDHHDLSLLSPWDLITKSFSELQIIIKEKKEKLQTGSDVVKEMSEKDKELLEREKVEKAEKDKDGEPKVQENKDNARIPVVNSEGKSKGTGIADGDVILEVWLYDTIWDDLVIVQITVPEIQLHGFGLFLIVLVVQMCYLQECWLKVPYLLRALTTDEQEYGATMVVRAGVKTGCRRLFASGQKGRPALAIAHAAREGCKRRGDSEGGLRAVQLRHIRDAGGVAAAREGQLEWQATRVSVIADD</sequence>